<dbReference type="RefSeq" id="XP_008030191.1">
    <property type="nucleotide sequence ID" value="XM_008032000.1"/>
</dbReference>
<dbReference type="InterPro" id="IPR058525">
    <property type="entry name" value="DUF8212"/>
</dbReference>
<dbReference type="STRING" id="671987.R0I8D4"/>
<keyword evidence="4" id="KW-1185">Reference proteome</keyword>
<dbReference type="HOGENOM" id="CLU_000288_138_11_1"/>
<dbReference type="Pfam" id="PF26640">
    <property type="entry name" value="DUF8212"/>
    <property type="match status" value="1"/>
</dbReference>
<feature type="domain" description="DUF8212" evidence="2">
    <location>
        <begin position="225"/>
        <end position="247"/>
    </location>
</feature>
<reference evidence="3 4" key="2">
    <citation type="journal article" date="2013" name="PLoS Genet.">
        <title>Comparative genome structure, secondary metabolite, and effector coding capacity across Cochliobolus pathogens.</title>
        <authorList>
            <person name="Condon B.J."/>
            <person name="Leng Y."/>
            <person name="Wu D."/>
            <person name="Bushley K.E."/>
            <person name="Ohm R.A."/>
            <person name="Otillar R."/>
            <person name="Martin J."/>
            <person name="Schackwitz W."/>
            <person name="Grimwood J."/>
            <person name="MohdZainudin N."/>
            <person name="Xue C."/>
            <person name="Wang R."/>
            <person name="Manning V.A."/>
            <person name="Dhillon B."/>
            <person name="Tu Z.J."/>
            <person name="Steffenson B.J."/>
            <person name="Salamov A."/>
            <person name="Sun H."/>
            <person name="Lowry S."/>
            <person name="LaButti K."/>
            <person name="Han J."/>
            <person name="Copeland A."/>
            <person name="Lindquist E."/>
            <person name="Barry K."/>
            <person name="Schmutz J."/>
            <person name="Baker S.E."/>
            <person name="Ciuffetti L.M."/>
            <person name="Grigoriev I.V."/>
            <person name="Zhong S."/>
            <person name="Turgeon B.G."/>
        </authorList>
    </citation>
    <scope>NUCLEOTIDE SEQUENCE [LARGE SCALE GENOMIC DNA]</scope>
    <source>
        <strain evidence="4">28A</strain>
    </source>
</reference>
<dbReference type="Proteomes" id="UP000016935">
    <property type="component" value="Unassembled WGS sequence"/>
</dbReference>
<dbReference type="OrthoDB" id="20872at2759"/>
<protein>
    <recommendedName>
        <fullName evidence="5">Heterokaryon incompatibility domain-containing protein</fullName>
    </recommendedName>
</protein>
<sequence>MRLVHIDDDGSFSLVEFVGEDAPPYAILSHTWGADHEEVTYQDMVQGTGGAKSGFEKICLCARQAAEDDLAYFWVDTCCSFDKSSSAELTESINSMFQWYRAAKVCYVFLADLEAGAALEDEMHRCRWFSRGWTLQELVAPATLKFYSKNWQFKGTKHDQAEVLEAFTKIPSGVLLGLREPSSVCVAVRMSWAANRQTKRQEDMAYCLLGIFDVNMPMIYGEGKKAFRRLQEEIIKRENDLTILAWDPSPGTYEYFVGCFAPSPKNFANCSDILPFPDLSLEFSTTNRGLLMTTELNIRTAEFKQANNSRQIVYFINLGFSSERRMGIHLRKLGPSLFCRLHDYDDMDSVVSPYVDQRVGNFYIVLDPQFSKTKISDFYRMCALHVPFADDLRVETALPKTLWDHTDRLFLTKSRYATPIHPMVLALKLRVYLETGDVPITVVCDYRTA</sequence>
<dbReference type="PANTHER" id="PTHR10622">
    <property type="entry name" value="HET DOMAIN-CONTAINING PROTEIN"/>
    <property type="match status" value="1"/>
</dbReference>
<dbReference type="eggNOG" id="KOG4177">
    <property type="taxonomic scope" value="Eukaryota"/>
</dbReference>
<reference evidence="3 4" key="1">
    <citation type="journal article" date="2012" name="PLoS Pathog.">
        <title>Diverse lifestyles and strategies of plant pathogenesis encoded in the genomes of eighteen Dothideomycetes fungi.</title>
        <authorList>
            <person name="Ohm R.A."/>
            <person name="Feau N."/>
            <person name="Henrissat B."/>
            <person name="Schoch C.L."/>
            <person name="Horwitz B.A."/>
            <person name="Barry K.W."/>
            <person name="Condon B.J."/>
            <person name="Copeland A.C."/>
            <person name="Dhillon B."/>
            <person name="Glaser F."/>
            <person name="Hesse C.N."/>
            <person name="Kosti I."/>
            <person name="LaButti K."/>
            <person name="Lindquist E.A."/>
            <person name="Lucas S."/>
            <person name="Salamov A.A."/>
            <person name="Bradshaw R.E."/>
            <person name="Ciuffetti L."/>
            <person name="Hamelin R.C."/>
            <person name="Kema G.H.J."/>
            <person name="Lawrence C."/>
            <person name="Scott J.A."/>
            <person name="Spatafora J.W."/>
            <person name="Turgeon B.G."/>
            <person name="de Wit P.J.G.M."/>
            <person name="Zhong S."/>
            <person name="Goodwin S.B."/>
            <person name="Grigoriev I.V."/>
        </authorList>
    </citation>
    <scope>NUCLEOTIDE SEQUENCE [LARGE SCALE GENOMIC DNA]</scope>
    <source>
        <strain evidence="4">28A</strain>
    </source>
</reference>
<dbReference type="AlphaFoldDB" id="R0I8D4"/>
<gene>
    <name evidence="3" type="ORF">SETTUDRAFT_97772</name>
</gene>
<organism evidence="3 4">
    <name type="scientific">Exserohilum turcicum (strain 28A)</name>
    <name type="common">Northern leaf blight fungus</name>
    <name type="synonym">Setosphaeria turcica</name>
    <dbReference type="NCBI Taxonomy" id="671987"/>
    <lineage>
        <taxon>Eukaryota</taxon>
        <taxon>Fungi</taxon>
        <taxon>Dikarya</taxon>
        <taxon>Ascomycota</taxon>
        <taxon>Pezizomycotina</taxon>
        <taxon>Dothideomycetes</taxon>
        <taxon>Pleosporomycetidae</taxon>
        <taxon>Pleosporales</taxon>
        <taxon>Pleosporineae</taxon>
        <taxon>Pleosporaceae</taxon>
        <taxon>Exserohilum</taxon>
    </lineage>
</organism>
<evidence type="ECO:0000259" key="1">
    <source>
        <dbReference type="Pfam" id="PF06985"/>
    </source>
</evidence>
<dbReference type="PANTHER" id="PTHR10622:SF12">
    <property type="entry name" value="HET DOMAIN-CONTAINING PROTEIN"/>
    <property type="match status" value="1"/>
</dbReference>
<evidence type="ECO:0008006" key="5">
    <source>
        <dbReference type="Google" id="ProtNLM"/>
    </source>
</evidence>
<dbReference type="EMBL" id="KB908855">
    <property type="protein sequence ID" value="EOA81790.1"/>
    <property type="molecule type" value="Genomic_DNA"/>
</dbReference>
<feature type="domain" description="Heterokaryon incompatibility" evidence="1">
    <location>
        <begin position="25"/>
        <end position="115"/>
    </location>
</feature>
<dbReference type="Pfam" id="PF06985">
    <property type="entry name" value="HET"/>
    <property type="match status" value="1"/>
</dbReference>
<proteinExistence type="predicted"/>
<evidence type="ECO:0000313" key="4">
    <source>
        <dbReference type="Proteomes" id="UP000016935"/>
    </source>
</evidence>
<evidence type="ECO:0000259" key="2">
    <source>
        <dbReference type="Pfam" id="PF26640"/>
    </source>
</evidence>
<name>R0I8D4_EXST2</name>
<accession>R0I8D4</accession>
<evidence type="ECO:0000313" key="3">
    <source>
        <dbReference type="EMBL" id="EOA81790.1"/>
    </source>
</evidence>
<dbReference type="GeneID" id="19406325"/>
<dbReference type="InterPro" id="IPR010730">
    <property type="entry name" value="HET"/>
</dbReference>